<reference evidence="4" key="1">
    <citation type="journal article" date="2023" name="IScience">
        <title>Live-bearing cockroach genome reveals convergent evolutionary mechanisms linked to viviparity in insects and beyond.</title>
        <authorList>
            <person name="Fouks B."/>
            <person name="Harrison M.C."/>
            <person name="Mikhailova A.A."/>
            <person name="Marchal E."/>
            <person name="English S."/>
            <person name="Carruthers M."/>
            <person name="Jennings E.C."/>
            <person name="Chiamaka E.L."/>
            <person name="Frigard R.A."/>
            <person name="Pippel M."/>
            <person name="Attardo G.M."/>
            <person name="Benoit J.B."/>
            <person name="Bornberg-Bauer E."/>
            <person name="Tobe S.S."/>
        </authorList>
    </citation>
    <scope>NUCLEOTIDE SEQUENCE</scope>
    <source>
        <strain evidence="4">Stay&amp;Tobe</strain>
    </source>
</reference>
<name>A0AAD8ADH9_DIPPU</name>
<feature type="domain" description="F-BAR" evidence="3">
    <location>
        <begin position="1"/>
        <end position="166"/>
    </location>
</feature>
<dbReference type="SUPFAM" id="SSF103657">
    <property type="entry name" value="BAR/IMD domain-like"/>
    <property type="match status" value="1"/>
</dbReference>
<sequence>MKYLGSMNFFCYISIKSNIFNLEDRHTRESMLTEDVARKKTEYQKYLELYKLMRSRFEEHYVKSGRGGRKLDDVRDKYQKACRKLHLTHNEYVLLLCQAAEYERDYRTVLLPGLLDYQQAVQEAFVVSWQTFLKEVAQYMSLCSEKFREAQSRVEGSLEAVKPQQEYRDFTERHKTNPPSPVPFTFDDSLVEDTSGKLLPSQLTVDNLTIEWLRAKLVELENNVKEVQERQANHSSAVELANNKNSHSNRGITPDGSLKSNSFKRTPDGSLDNYRQRKEVEELRCQERELQRQVDVIKSALNELGCEELPSGCDLSLDASFADHSTNTGSPNSDQQQVDDTAIANGQLRLEIHKVFKDSNIIK</sequence>
<feature type="non-terminal residue" evidence="4">
    <location>
        <position position="1"/>
    </location>
</feature>
<feature type="compositionally biased region" description="Polar residues" evidence="2">
    <location>
        <begin position="242"/>
        <end position="251"/>
    </location>
</feature>
<keyword evidence="5" id="KW-1185">Reference proteome</keyword>
<dbReference type="PROSITE" id="PS51741">
    <property type="entry name" value="F_BAR"/>
    <property type="match status" value="1"/>
</dbReference>
<dbReference type="Proteomes" id="UP001233999">
    <property type="component" value="Unassembled WGS sequence"/>
</dbReference>
<keyword evidence="1" id="KW-0175">Coiled coil</keyword>
<comment type="caution">
    <text evidence="4">The sequence shown here is derived from an EMBL/GenBank/DDBJ whole genome shotgun (WGS) entry which is preliminary data.</text>
</comment>
<evidence type="ECO:0000256" key="1">
    <source>
        <dbReference type="PROSITE-ProRule" id="PRU01077"/>
    </source>
</evidence>
<dbReference type="EMBL" id="JASPKZ010001968">
    <property type="protein sequence ID" value="KAJ9596715.1"/>
    <property type="molecule type" value="Genomic_DNA"/>
</dbReference>
<protein>
    <recommendedName>
        <fullName evidence="3">F-BAR domain-containing protein</fullName>
    </recommendedName>
</protein>
<feature type="region of interest" description="Disordered" evidence="2">
    <location>
        <begin position="228"/>
        <end position="275"/>
    </location>
</feature>
<accession>A0AAD8ADH9</accession>
<dbReference type="InterPro" id="IPR027267">
    <property type="entry name" value="AH/BAR_dom_sf"/>
</dbReference>
<gene>
    <name evidence="4" type="ORF">L9F63_012257</name>
</gene>
<evidence type="ECO:0000313" key="4">
    <source>
        <dbReference type="EMBL" id="KAJ9596715.1"/>
    </source>
</evidence>
<dbReference type="AlphaFoldDB" id="A0AAD8ADH9"/>
<feature type="non-terminal residue" evidence="4">
    <location>
        <position position="363"/>
    </location>
</feature>
<evidence type="ECO:0000313" key="5">
    <source>
        <dbReference type="Proteomes" id="UP001233999"/>
    </source>
</evidence>
<dbReference type="Gene3D" id="1.20.1270.60">
    <property type="entry name" value="Arfaptin homology (AH) domain/BAR domain"/>
    <property type="match status" value="1"/>
</dbReference>
<evidence type="ECO:0000259" key="3">
    <source>
        <dbReference type="PROSITE" id="PS51741"/>
    </source>
</evidence>
<evidence type="ECO:0000256" key="2">
    <source>
        <dbReference type="SAM" id="MobiDB-lite"/>
    </source>
</evidence>
<reference evidence="4" key="2">
    <citation type="submission" date="2023-05" db="EMBL/GenBank/DDBJ databases">
        <authorList>
            <person name="Fouks B."/>
        </authorList>
    </citation>
    <scope>NUCLEOTIDE SEQUENCE</scope>
    <source>
        <strain evidence="4">Stay&amp;Tobe</strain>
        <tissue evidence="4">Testes</tissue>
    </source>
</reference>
<organism evidence="4 5">
    <name type="scientific">Diploptera punctata</name>
    <name type="common">Pacific beetle cockroach</name>
    <dbReference type="NCBI Taxonomy" id="6984"/>
    <lineage>
        <taxon>Eukaryota</taxon>
        <taxon>Metazoa</taxon>
        <taxon>Ecdysozoa</taxon>
        <taxon>Arthropoda</taxon>
        <taxon>Hexapoda</taxon>
        <taxon>Insecta</taxon>
        <taxon>Pterygota</taxon>
        <taxon>Neoptera</taxon>
        <taxon>Polyneoptera</taxon>
        <taxon>Dictyoptera</taxon>
        <taxon>Blattodea</taxon>
        <taxon>Blaberoidea</taxon>
        <taxon>Blaberidae</taxon>
        <taxon>Diplopterinae</taxon>
        <taxon>Diploptera</taxon>
    </lineage>
</organism>
<dbReference type="InterPro" id="IPR031160">
    <property type="entry name" value="F_BAR_dom"/>
</dbReference>
<proteinExistence type="predicted"/>